<accession>A0A2X1AQL0</accession>
<dbReference type="AlphaFoldDB" id="A0A2X1AQL0"/>
<dbReference type="RefSeq" id="WP_128116610.1">
    <property type="nucleotide sequence ID" value="NZ_UAQM01000051.1"/>
</dbReference>
<dbReference type="EMBL" id="UAQM01000051">
    <property type="protein sequence ID" value="SPU46987.1"/>
    <property type="molecule type" value="Genomic_DNA"/>
</dbReference>
<gene>
    <name evidence="1" type="ORF">NCTC11165_03343</name>
</gene>
<sequence length="63" mass="7146">MQEWIDALALPVVILVAVCWAAHRFGKTIRNGEVQKMELQQGVKLAEQERRLTNLRAMLGEDA</sequence>
<organism evidence="1 2">
    <name type="scientific">Brevundimonas diminuta</name>
    <name type="common">Pseudomonas diminuta</name>
    <dbReference type="NCBI Taxonomy" id="293"/>
    <lineage>
        <taxon>Bacteria</taxon>
        <taxon>Pseudomonadati</taxon>
        <taxon>Pseudomonadota</taxon>
        <taxon>Alphaproteobacteria</taxon>
        <taxon>Caulobacterales</taxon>
        <taxon>Caulobacteraceae</taxon>
        <taxon>Brevundimonas</taxon>
    </lineage>
</organism>
<name>A0A2X1AQL0_BREDI</name>
<dbReference type="Proteomes" id="UP000250358">
    <property type="component" value="Unassembled WGS sequence"/>
</dbReference>
<evidence type="ECO:0000313" key="1">
    <source>
        <dbReference type="EMBL" id="SPU46987.1"/>
    </source>
</evidence>
<proteinExistence type="predicted"/>
<reference evidence="1 2" key="1">
    <citation type="submission" date="2018-06" db="EMBL/GenBank/DDBJ databases">
        <authorList>
            <consortium name="Pathogen Informatics"/>
            <person name="Doyle S."/>
        </authorList>
    </citation>
    <scope>NUCLEOTIDE SEQUENCE [LARGE SCALE GENOMIC DNA]</scope>
    <source>
        <strain evidence="1 2">NCTC11165</strain>
    </source>
</reference>
<protein>
    <submittedName>
        <fullName evidence="1">Uncharacterized protein</fullName>
    </submittedName>
</protein>
<evidence type="ECO:0000313" key="2">
    <source>
        <dbReference type="Proteomes" id="UP000250358"/>
    </source>
</evidence>